<reference evidence="5" key="1">
    <citation type="submission" date="2014-03" db="EMBL/GenBank/DDBJ databases">
        <title>The sialotranscriptome of Amblyomma triste, Amblyomma parvum and Amblyomma cajennense ticks, uncovered by 454-based RNA-seq.</title>
        <authorList>
            <person name="Garcia G.R."/>
            <person name="Gardinassi L.G."/>
            <person name="Ribeiro J.M."/>
            <person name="Anatriello E."/>
            <person name="Ferreira B.R."/>
            <person name="Moreira H.N."/>
            <person name="Mafra C."/>
            <person name="Olegario M.M."/>
            <person name="Szabo P.J."/>
            <person name="Miranda-Santos I.K."/>
            <person name="Maruyama S.R."/>
        </authorList>
    </citation>
    <scope>NUCLEOTIDE SEQUENCE</scope>
    <source>
        <strain evidence="5">Uberlandia</strain>
        <tissue evidence="5">Salivary glands</tissue>
    </source>
</reference>
<accession>A0A023FPQ5</accession>
<keyword evidence="2" id="KW-0964">Secreted</keyword>
<dbReference type="GO" id="GO:0005576">
    <property type="term" value="C:extracellular region"/>
    <property type="evidence" value="ECO:0007669"/>
    <property type="project" value="UniProtKB-SubCell"/>
</dbReference>
<dbReference type="EMBL" id="GBBK01000760">
    <property type="protein sequence ID" value="JAC23722.1"/>
    <property type="molecule type" value="mRNA"/>
</dbReference>
<feature type="chain" id="PRO_5001520025" description="Single domain-containing protein" evidence="3">
    <location>
        <begin position="23"/>
        <end position="103"/>
    </location>
</feature>
<keyword evidence="3" id="KW-0732">Signal</keyword>
<dbReference type="InterPro" id="IPR029277">
    <property type="entry name" value="SVWC_dom"/>
</dbReference>
<protein>
    <recommendedName>
        <fullName evidence="4">Single domain-containing protein</fullName>
    </recommendedName>
</protein>
<evidence type="ECO:0000256" key="2">
    <source>
        <dbReference type="ARBA" id="ARBA00022525"/>
    </source>
</evidence>
<comment type="subcellular location">
    <subcellularLocation>
        <location evidence="1">Secreted</location>
    </subcellularLocation>
</comment>
<organism evidence="5">
    <name type="scientific">Amblyomma cajennense</name>
    <name type="common">Cayenne tick</name>
    <name type="synonym">Acarus cajennensis</name>
    <dbReference type="NCBI Taxonomy" id="34607"/>
    <lineage>
        <taxon>Eukaryota</taxon>
        <taxon>Metazoa</taxon>
        <taxon>Ecdysozoa</taxon>
        <taxon>Arthropoda</taxon>
        <taxon>Chelicerata</taxon>
        <taxon>Arachnida</taxon>
        <taxon>Acari</taxon>
        <taxon>Parasitiformes</taxon>
        <taxon>Ixodida</taxon>
        <taxon>Ixodoidea</taxon>
        <taxon>Ixodidae</taxon>
        <taxon>Amblyomminae</taxon>
        <taxon>Amblyomma</taxon>
    </lineage>
</organism>
<evidence type="ECO:0000256" key="1">
    <source>
        <dbReference type="ARBA" id="ARBA00004613"/>
    </source>
</evidence>
<sequence>MSKIMLKFLLLAIVLTAHIALGEEENVDSFKFVDGKCIYRNHTIEPYDAEVPRNICEMWECDPEKKTIVVTGCYIGERYSSCHHHSRHGIRWPRCCHTYRATC</sequence>
<evidence type="ECO:0000259" key="4">
    <source>
        <dbReference type="Pfam" id="PF15430"/>
    </source>
</evidence>
<proteinExistence type="evidence at transcript level"/>
<evidence type="ECO:0000256" key="3">
    <source>
        <dbReference type="SAM" id="SignalP"/>
    </source>
</evidence>
<dbReference type="AlphaFoldDB" id="A0A023FPQ5"/>
<name>A0A023FPQ5_AMBCJ</name>
<feature type="domain" description="Single" evidence="4">
    <location>
        <begin position="37"/>
        <end position="99"/>
    </location>
</feature>
<dbReference type="Pfam" id="PF15430">
    <property type="entry name" value="SVWC"/>
    <property type="match status" value="1"/>
</dbReference>
<evidence type="ECO:0000313" key="5">
    <source>
        <dbReference type="EMBL" id="JAC23722.1"/>
    </source>
</evidence>
<feature type="signal peptide" evidence="3">
    <location>
        <begin position="1"/>
        <end position="22"/>
    </location>
</feature>